<feature type="non-terminal residue" evidence="4">
    <location>
        <position position="107"/>
    </location>
</feature>
<gene>
    <name evidence="4" type="ORF">U0070_009329</name>
</gene>
<dbReference type="AlphaFoldDB" id="A0AAW0HQP8"/>
<evidence type="ECO:0000313" key="4">
    <source>
        <dbReference type="EMBL" id="KAK7804399.1"/>
    </source>
</evidence>
<dbReference type="PANTHER" id="PTHR11655">
    <property type="entry name" value="60S/50S RIBOSOMAL PROTEIN L6/L9"/>
    <property type="match status" value="1"/>
</dbReference>
<proteinExistence type="inferred from homology"/>
<dbReference type="InterPro" id="IPR000702">
    <property type="entry name" value="Ribosomal_uL6-like"/>
</dbReference>
<dbReference type="GO" id="GO:0022625">
    <property type="term" value="C:cytosolic large ribosomal subunit"/>
    <property type="evidence" value="ECO:0007669"/>
    <property type="project" value="TreeGrafter"/>
</dbReference>
<comment type="similarity">
    <text evidence="1">Belongs to the universal ribosomal protein uL6 family.</text>
</comment>
<reference evidence="4 5" key="1">
    <citation type="journal article" date="2023" name="bioRxiv">
        <title>Conserved and derived expression patterns and positive selection on dental genes reveal complex evolutionary context of ever-growing rodent molars.</title>
        <authorList>
            <person name="Calamari Z.T."/>
            <person name="Song A."/>
            <person name="Cohen E."/>
            <person name="Akter M."/>
            <person name="Roy R.D."/>
            <person name="Hallikas O."/>
            <person name="Christensen M.M."/>
            <person name="Li P."/>
            <person name="Marangoni P."/>
            <person name="Jernvall J."/>
            <person name="Klein O.D."/>
        </authorList>
    </citation>
    <scope>NUCLEOTIDE SEQUENCE [LARGE SCALE GENOMIC DNA]</scope>
    <source>
        <strain evidence="4">V071</strain>
    </source>
</reference>
<evidence type="ECO:0000256" key="2">
    <source>
        <dbReference type="ARBA" id="ARBA00022980"/>
    </source>
</evidence>
<organism evidence="4 5">
    <name type="scientific">Myodes glareolus</name>
    <name type="common">Bank vole</name>
    <name type="synonym">Clethrionomys glareolus</name>
    <dbReference type="NCBI Taxonomy" id="447135"/>
    <lineage>
        <taxon>Eukaryota</taxon>
        <taxon>Metazoa</taxon>
        <taxon>Chordata</taxon>
        <taxon>Craniata</taxon>
        <taxon>Vertebrata</taxon>
        <taxon>Euteleostomi</taxon>
        <taxon>Mammalia</taxon>
        <taxon>Eutheria</taxon>
        <taxon>Euarchontoglires</taxon>
        <taxon>Glires</taxon>
        <taxon>Rodentia</taxon>
        <taxon>Myomorpha</taxon>
        <taxon>Muroidea</taxon>
        <taxon>Cricetidae</taxon>
        <taxon>Arvicolinae</taxon>
        <taxon>Myodes</taxon>
    </lineage>
</organism>
<keyword evidence="3" id="KW-0687">Ribonucleoprotein</keyword>
<evidence type="ECO:0000256" key="3">
    <source>
        <dbReference type="ARBA" id="ARBA00023274"/>
    </source>
</evidence>
<keyword evidence="2" id="KW-0689">Ribosomal protein</keyword>
<dbReference type="GO" id="GO:0019843">
    <property type="term" value="F:rRNA binding"/>
    <property type="evidence" value="ECO:0007669"/>
    <property type="project" value="InterPro"/>
</dbReference>
<name>A0AAW0HQP8_MYOGA</name>
<accession>A0AAW0HQP8</accession>
<dbReference type="GO" id="GO:0002181">
    <property type="term" value="P:cytoplasmic translation"/>
    <property type="evidence" value="ECO:0007669"/>
    <property type="project" value="TreeGrafter"/>
</dbReference>
<dbReference type="GO" id="GO:0003735">
    <property type="term" value="F:structural constituent of ribosome"/>
    <property type="evidence" value="ECO:0007669"/>
    <property type="project" value="InterPro"/>
</dbReference>
<dbReference type="PANTHER" id="PTHR11655:SF46">
    <property type="entry name" value="LARGE RIBOSOMAL SUBUNIT PROTEIN UL6"/>
    <property type="match status" value="1"/>
</dbReference>
<dbReference type="Proteomes" id="UP001488838">
    <property type="component" value="Unassembled WGS sequence"/>
</dbReference>
<dbReference type="Gene3D" id="3.90.930.12">
    <property type="entry name" value="Ribosomal protein L6, alpha-beta domain"/>
    <property type="match status" value="1"/>
</dbReference>
<protein>
    <submittedName>
        <fullName evidence="4">Uncharacterized protein</fullName>
    </submittedName>
</protein>
<feature type="non-terminal residue" evidence="4">
    <location>
        <position position="1"/>
    </location>
</feature>
<evidence type="ECO:0000256" key="1">
    <source>
        <dbReference type="ARBA" id="ARBA00009356"/>
    </source>
</evidence>
<dbReference type="SUPFAM" id="SSF56053">
    <property type="entry name" value="Ribosomal protein L6"/>
    <property type="match status" value="1"/>
</dbReference>
<keyword evidence="5" id="KW-1185">Reference proteome</keyword>
<comment type="caution">
    <text evidence="4">The sequence shown here is derived from an EMBL/GenBank/DDBJ whole genome shotgun (WGS) entry which is preliminary data.</text>
</comment>
<sequence length="107" mass="12770">IKTIPSNKTVYTPENVSTTQKHHKVIIKGPRRTLWRDCSHKNVELSLLRKKKKKLHVRNIVRDVIERFCYKMKHFYTQFPINTIFLSRMDLLLKSKISWVKNTSSGF</sequence>
<dbReference type="InterPro" id="IPR036789">
    <property type="entry name" value="Ribosomal_uL6-like_a/b-dom_sf"/>
</dbReference>
<dbReference type="EMBL" id="JBBHLL010000380">
    <property type="protein sequence ID" value="KAK7804399.1"/>
    <property type="molecule type" value="Genomic_DNA"/>
</dbReference>
<evidence type="ECO:0000313" key="5">
    <source>
        <dbReference type="Proteomes" id="UP001488838"/>
    </source>
</evidence>